<gene>
    <name evidence="3" type="ORF">SAMN05216251_12513</name>
</gene>
<protein>
    <submittedName>
        <fullName evidence="3">Restriction endonuclease S subunit</fullName>
    </submittedName>
</protein>
<dbReference type="Gene3D" id="3.90.220.20">
    <property type="entry name" value="DNA methylase specificity domains"/>
    <property type="match status" value="2"/>
</dbReference>
<keyword evidence="3" id="KW-0255">Endonuclease</keyword>
<evidence type="ECO:0000313" key="3">
    <source>
        <dbReference type="EMBL" id="SFF70455.1"/>
    </source>
</evidence>
<keyword evidence="3" id="KW-0378">Hydrolase</keyword>
<organism evidence="3 4">
    <name type="scientific">Actinacidiphila alni</name>
    <dbReference type="NCBI Taxonomy" id="380248"/>
    <lineage>
        <taxon>Bacteria</taxon>
        <taxon>Bacillati</taxon>
        <taxon>Actinomycetota</taxon>
        <taxon>Actinomycetes</taxon>
        <taxon>Kitasatosporales</taxon>
        <taxon>Streptomycetaceae</taxon>
        <taxon>Actinacidiphila</taxon>
    </lineage>
</organism>
<dbReference type="GO" id="GO:0003677">
    <property type="term" value="F:DNA binding"/>
    <property type="evidence" value="ECO:0007669"/>
    <property type="project" value="UniProtKB-KW"/>
</dbReference>
<accession>A0A1I2KU62</accession>
<sequence>MAEASKHVWADATQLEARLDADFYQAHFLEAERRLRRVPTQRFHNLWRDSNRIYIGIAGFSERTQDRDYTPYIRPTDVGMNGEIDWNHIAWCYAEWLDDYSVSGCAKAGDLLVEVKGNTRRVAIVDSSVPANCIVSGSFWRLTLADSVNPRFVLAYLLSNTGQLLKRRWVSNSVISWIDPHSFRRFQIPVPDRRIQDYIGAKVELAELCRARSGSLRAEAIGHFDALLRTSKFGPGADLSNVVDARALTDRLTGEFYLPRYFALEAHLAGLGVPVKPLRSLLRSDITRSSTPERDEAAPIPCILTSDIDPQEIRWRNPSLRVTQSVHDRHGGRLGGRDVVYTSVGPPVGEAAVVLPQFLPMAVGGDVSILRHGEDLHPGFLALYLNSAFGKMQNDRYSRGIRQRRVYPEDIGAFLIPVFGAKDQAYVGERIVRHQVLNELAVDLVNEAKADVEDMIEGTLDVQAIIAGTLKPPTADDIPELAEDDA</sequence>
<dbReference type="InterPro" id="IPR052021">
    <property type="entry name" value="Type-I_RS_S_subunit"/>
</dbReference>
<keyword evidence="3" id="KW-0540">Nuclease</keyword>
<dbReference type="PANTHER" id="PTHR30408:SF12">
    <property type="entry name" value="TYPE I RESTRICTION ENZYME MJAVIII SPECIFICITY SUBUNIT"/>
    <property type="match status" value="1"/>
</dbReference>
<proteinExistence type="predicted"/>
<keyword evidence="4" id="KW-1185">Reference proteome</keyword>
<keyword evidence="1" id="KW-0680">Restriction system</keyword>
<dbReference type="GO" id="GO:0009307">
    <property type="term" value="P:DNA restriction-modification system"/>
    <property type="evidence" value="ECO:0007669"/>
    <property type="project" value="UniProtKB-KW"/>
</dbReference>
<reference evidence="3 4" key="1">
    <citation type="submission" date="2016-10" db="EMBL/GenBank/DDBJ databases">
        <authorList>
            <person name="de Groot N.N."/>
        </authorList>
    </citation>
    <scope>NUCLEOTIDE SEQUENCE [LARGE SCALE GENOMIC DNA]</scope>
    <source>
        <strain evidence="3 4">CGMCC 4.3510</strain>
    </source>
</reference>
<dbReference type="GO" id="GO:0004519">
    <property type="term" value="F:endonuclease activity"/>
    <property type="evidence" value="ECO:0007669"/>
    <property type="project" value="UniProtKB-KW"/>
</dbReference>
<dbReference type="EMBL" id="FONG01000025">
    <property type="protein sequence ID" value="SFF70455.1"/>
    <property type="molecule type" value="Genomic_DNA"/>
</dbReference>
<evidence type="ECO:0000256" key="1">
    <source>
        <dbReference type="ARBA" id="ARBA00022747"/>
    </source>
</evidence>
<dbReference type="InterPro" id="IPR044946">
    <property type="entry name" value="Restrct_endonuc_typeI_TRD_sf"/>
</dbReference>
<dbReference type="RefSeq" id="WP_143120679.1">
    <property type="nucleotide sequence ID" value="NZ_FONG01000025.1"/>
</dbReference>
<evidence type="ECO:0000256" key="2">
    <source>
        <dbReference type="ARBA" id="ARBA00023125"/>
    </source>
</evidence>
<evidence type="ECO:0000313" key="4">
    <source>
        <dbReference type="Proteomes" id="UP000199323"/>
    </source>
</evidence>
<keyword evidence="2" id="KW-0238">DNA-binding</keyword>
<dbReference type="STRING" id="380248.SAMN05216251_12513"/>
<dbReference type="PANTHER" id="PTHR30408">
    <property type="entry name" value="TYPE-1 RESTRICTION ENZYME ECOKI SPECIFICITY PROTEIN"/>
    <property type="match status" value="1"/>
</dbReference>
<dbReference type="OrthoDB" id="3197085at2"/>
<dbReference type="AlphaFoldDB" id="A0A1I2KU62"/>
<name>A0A1I2KU62_9ACTN</name>
<dbReference type="SUPFAM" id="SSF116734">
    <property type="entry name" value="DNA methylase specificity domain"/>
    <property type="match status" value="2"/>
</dbReference>
<dbReference type="Proteomes" id="UP000199323">
    <property type="component" value="Unassembled WGS sequence"/>
</dbReference>